<evidence type="ECO:0000313" key="2">
    <source>
        <dbReference type="Proteomes" id="UP001224890"/>
    </source>
</evidence>
<dbReference type="Proteomes" id="UP001224890">
    <property type="component" value="Unassembled WGS sequence"/>
</dbReference>
<reference evidence="1" key="1">
    <citation type="submission" date="2021-06" db="EMBL/GenBank/DDBJ databases">
        <title>Comparative genomics, transcriptomics and evolutionary studies reveal genomic signatures of adaptation to plant cell wall in hemibiotrophic fungi.</title>
        <authorList>
            <consortium name="DOE Joint Genome Institute"/>
            <person name="Baroncelli R."/>
            <person name="Diaz J.F."/>
            <person name="Benocci T."/>
            <person name="Peng M."/>
            <person name="Battaglia E."/>
            <person name="Haridas S."/>
            <person name="Andreopoulos W."/>
            <person name="Labutti K."/>
            <person name="Pangilinan J."/>
            <person name="Floch G.L."/>
            <person name="Makela M.R."/>
            <person name="Henrissat B."/>
            <person name="Grigoriev I.V."/>
            <person name="Crouch J.A."/>
            <person name="De Vries R.P."/>
            <person name="Sukno S.A."/>
            <person name="Thon M.R."/>
        </authorList>
    </citation>
    <scope>NUCLEOTIDE SEQUENCE</scope>
    <source>
        <strain evidence="1">CBS 193.32</strain>
    </source>
</reference>
<name>A0AAJ0ES56_9PEZI</name>
<dbReference type="EMBL" id="JAHMHR010000042">
    <property type="protein sequence ID" value="KAK1671993.1"/>
    <property type="molecule type" value="Genomic_DNA"/>
</dbReference>
<keyword evidence="2" id="KW-1185">Reference proteome</keyword>
<accession>A0AAJ0ES56</accession>
<dbReference type="AlphaFoldDB" id="A0AAJ0ES56"/>
<sequence>MDPNSNQGPGLALSLYLLRGWSAGCLDEYRCMLTASLGMYVCIWSTYRFSAKRPGNWRSYCILPSRNEGKHPR</sequence>
<proteinExistence type="predicted"/>
<gene>
    <name evidence="1" type="ORF">BDP55DRAFT_674798</name>
</gene>
<protein>
    <submittedName>
        <fullName evidence="1">Uncharacterized protein</fullName>
    </submittedName>
</protein>
<organism evidence="1 2">
    <name type="scientific">Colletotrichum godetiae</name>
    <dbReference type="NCBI Taxonomy" id="1209918"/>
    <lineage>
        <taxon>Eukaryota</taxon>
        <taxon>Fungi</taxon>
        <taxon>Dikarya</taxon>
        <taxon>Ascomycota</taxon>
        <taxon>Pezizomycotina</taxon>
        <taxon>Sordariomycetes</taxon>
        <taxon>Hypocreomycetidae</taxon>
        <taxon>Glomerellales</taxon>
        <taxon>Glomerellaceae</taxon>
        <taxon>Colletotrichum</taxon>
        <taxon>Colletotrichum acutatum species complex</taxon>
    </lineage>
</organism>
<dbReference type="GeneID" id="85460207"/>
<evidence type="ECO:0000313" key="1">
    <source>
        <dbReference type="EMBL" id="KAK1671993.1"/>
    </source>
</evidence>
<comment type="caution">
    <text evidence="1">The sequence shown here is derived from an EMBL/GenBank/DDBJ whole genome shotgun (WGS) entry which is preliminary data.</text>
</comment>
<dbReference type="RefSeq" id="XP_060425996.1">
    <property type="nucleotide sequence ID" value="XM_060575681.1"/>
</dbReference>